<accession>A0A6P8AP35</accession>
<keyword evidence="2" id="KW-1185">Reference proteome</keyword>
<protein>
    <submittedName>
        <fullName evidence="3">Uncharacterized protein</fullName>
    </submittedName>
</protein>
<proteinExistence type="predicted"/>
<feature type="compositionally biased region" description="Polar residues" evidence="1">
    <location>
        <begin position="53"/>
        <end position="67"/>
    </location>
</feature>
<dbReference type="GeneID" id="41966492"/>
<reference evidence="3" key="3">
    <citation type="submission" date="2025-08" db="UniProtKB">
        <authorList>
            <consortium name="RefSeq"/>
        </authorList>
    </citation>
    <scope>IDENTIFICATION</scope>
    <source>
        <strain evidence="3">NI907</strain>
    </source>
</reference>
<dbReference type="KEGG" id="pgri:PgNI_11621"/>
<reference evidence="3" key="2">
    <citation type="submission" date="2019-10" db="EMBL/GenBank/DDBJ databases">
        <authorList>
            <consortium name="NCBI Genome Project"/>
        </authorList>
    </citation>
    <scope>NUCLEOTIDE SEQUENCE</scope>
    <source>
        <strain evidence="3">NI907</strain>
    </source>
</reference>
<dbReference type="Proteomes" id="UP000515153">
    <property type="component" value="Chromosome V"/>
</dbReference>
<evidence type="ECO:0000313" key="3">
    <source>
        <dbReference type="RefSeq" id="XP_030976664.1"/>
    </source>
</evidence>
<sequence length="95" mass="10669">MWLALVGKRNALRVALSEFRDFERLNEYLGHFANLPQEIGAGVRHTSREQMACSSTPSAVASVTENSRPLKRRRSEPLEESEHPTITLASLPKSH</sequence>
<evidence type="ECO:0000256" key="1">
    <source>
        <dbReference type="SAM" id="MobiDB-lite"/>
    </source>
</evidence>
<reference evidence="2 3" key="1">
    <citation type="journal article" date="2019" name="Mol. Biol. Evol.">
        <title>Blast fungal genomes show frequent chromosomal changes, gene gains and losses, and effector gene turnover.</title>
        <authorList>
            <person name="Gomez Luciano L.B."/>
            <person name="Jason Tsai I."/>
            <person name="Chuma I."/>
            <person name="Tosa Y."/>
            <person name="Chen Y.H."/>
            <person name="Li J.Y."/>
            <person name="Li M.Y."/>
            <person name="Jade Lu M.Y."/>
            <person name="Nakayashiki H."/>
            <person name="Li W.H."/>
        </authorList>
    </citation>
    <scope>NUCLEOTIDE SEQUENCE [LARGE SCALE GENOMIC DNA]</scope>
    <source>
        <strain evidence="2 3">NI907</strain>
    </source>
</reference>
<evidence type="ECO:0000313" key="2">
    <source>
        <dbReference type="Proteomes" id="UP000515153"/>
    </source>
</evidence>
<feature type="region of interest" description="Disordered" evidence="1">
    <location>
        <begin position="53"/>
        <end position="95"/>
    </location>
</feature>
<gene>
    <name evidence="3" type="ORF">PgNI_11621</name>
</gene>
<name>A0A6P8AP35_PYRGI</name>
<dbReference type="AlphaFoldDB" id="A0A6P8AP35"/>
<dbReference type="RefSeq" id="XP_030976664.1">
    <property type="nucleotide sequence ID" value="XM_031131587.1"/>
</dbReference>
<organism evidence="2 3">
    <name type="scientific">Pyricularia grisea</name>
    <name type="common">Crabgrass-specific blast fungus</name>
    <name type="synonym">Magnaporthe grisea</name>
    <dbReference type="NCBI Taxonomy" id="148305"/>
    <lineage>
        <taxon>Eukaryota</taxon>
        <taxon>Fungi</taxon>
        <taxon>Dikarya</taxon>
        <taxon>Ascomycota</taxon>
        <taxon>Pezizomycotina</taxon>
        <taxon>Sordariomycetes</taxon>
        <taxon>Sordariomycetidae</taxon>
        <taxon>Magnaporthales</taxon>
        <taxon>Pyriculariaceae</taxon>
        <taxon>Pyricularia</taxon>
    </lineage>
</organism>